<dbReference type="InterPro" id="IPR001129">
    <property type="entry name" value="Membr-assoc_MAPEG"/>
</dbReference>
<dbReference type="GO" id="GO:0004602">
    <property type="term" value="F:glutathione peroxidase activity"/>
    <property type="evidence" value="ECO:0007669"/>
    <property type="project" value="TreeGrafter"/>
</dbReference>
<evidence type="ECO:0000256" key="1">
    <source>
        <dbReference type="ARBA" id="ARBA00004141"/>
    </source>
</evidence>
<sequence length="137" mass="15262">TVGKARSKAKVPYPYGNDDRFFFYVLTVIPPSFFCVAYAEKAEAEKDPLKNIFNCTQRAHQNTLEFWPIVTSLSLIAGLSHPVVAAAAHAWWLLGRIIYVRGYITGNPQNRLYGVAGQLGVLPLLFVSISSVYNLIK</sequence>
<dbReference type="PANTHER" id="PTHR10250:SF26">
    <property type="entry name" value="GLUTATHIONE S-TRANSFERASE 3, MITOCHONDRIAL"/>
    <property type="match status" value="1"/>
</dbReference>
<evidence type="ECO:0008006" key="8">
    <source>
        <dbReference type="Google" id="ProtNLM"/>
    </source>
</evidence>
<dbReference type="GO" id="GO:0004364">
    <property type="term" value="F:glutathione transferase activity"/>
    <property type="evidence" value="ECO:0007669"/>
    <property type="project" value="TreeGrafter"/>
</dbReference>
<accession>A0A1X2I6K4</accession>
<evidence type="ECO:0000256" key="3">
    <source>
        <dbReference type="ARBA" id="ARBA00022989"/>
    </source>
</evidence>
<dbReference type="GO" id="GO:0016020">
    <property type="term" value="C:membrane"/>
    <property type="evidence" value="ECO:0007669"/>
    <property type="project" value="UniProtKB-SubCell"/>
</dbReference>
<dbReference type="PANTHER" id="PTHR10250">
    <property type="entry name" value="MICROSOMAL GLUTATHIONE S-TRANSFERASE"/>
    <property type="match status" value="1"/>
</dbReference>
<gene>
    <name evidence="6" type="ORF">BCR42DRAFT_422468</name>
</gene>
<feature type="transmembrane region" description="Helical" evidence="5">
    <location>
        <begin position="115"/>
        <end position="136"/>
    </location>
</feature>
<name>A0A1X2I6K4_9FUNG</name>
<dbReference type="Proteomes" id="UP000193560">
    <property type="component" value="Unassembled WGS sequence"/>
</dbReference>
<reference evidence="6 7" key="1">
    <citation type="submission" date="2016-07" db="EMBL/GenBank/DDBJ databases">
        <title>Pervasive Adenine N6-methylation of Active Genes in Fungi.</title>
        <authorList>
            <consortium name="DOE Joint Genome Institute"/>
            <person name="Mondo S.J."/>
            <person name="Dannebaum R.O."/>
            <person name="Kuo R.C."/>
            <person name="Labutti K."/>
            <person name="Haridas S."/>
            <person name="Kuo A."/>
            <person name="Salamov A."/>
            <person name="Ahrendt S.R."/>
            <person name="Lipzen A."/>
            <person name="Sullivan W."/>
            <person name="Andreopoulos W.B."/>
            <person name="Clum A."/>
            <person name="Lindquist E."/>
            <person name="Daum C."/>
            <person name="Ramamoorthy G.K."/>
            <person name="Gryganskyi A."/>
            <person name="Culley D."/>
            <person name="Magnuson J.K."/>
            <person name="James T.Y."/>
            <person name="O'Malley M.A."/>
            <person name="Stajich J.E."/>
            <person name="Spatafora J.W."/>
            <person name="Visel A."/>
            <person name="Grigoriev I.V."/>
        </authorList>
    </citation>
    <scope>NUCLEOTIDE SEQUENCE [LARGE SCALE GENOMIC DNA]</scope>
    <source>
        <strain evidence="6 7">NRRL 1336</strain>
    </source>
</reference>
<comment type="caution">
    <text evidence="6">The sequence shown here is derived from an EMBL/GenBank/DDBJ whole genome shotgun (WGS) entry which is preliminary data.</text>
</comment>
<dbReference type="Gene3D" id="1.20.120.550">
    <property type="entry name" value="Membrane associated eicosanoid/glutathione metabolism-like domain"/>
    <property type="match status" value="1"/>
</dbReference>
<keyword evidence="3 5" id="KW-1133">Transmembrane helix</keyword>
<feature type="non-terminal residue" evidence="6">
    <location>
        <position position="1"/>
    </location>
</feature>
<organism evidence="6 7">
    <name type="scientific">Absidia repens</name>
    <dbReference type="NCBI Taxonomy" id="90262"/>
    <lineage>
        <taxon>Eukaryota</taxon>
        <taxon>Fungi</taxon>
        <taxon>Fungi incertae sedis</taxon>
        <taxon>Mucoromycota</taxon>
        <taxon>Mucoromycotina</taxon>
        <taxon>Mucoromycetes</taxon>
        <taxon>Mucorales</taxon>
        <taxon>Cunninghamellaceae</taxon>
        <taxon>Absidia</taxon>
    </lineage>
</organism>
<dbReference type="AlphaFoldDB" id="A0A1X2I6K4"/>
<evidence type="ECO:0000313" key="6">
    <source>
        <dbReference type="EMBL" id="ORZ10480.1"/>
    </source>
</evidence>
<evidence type="ECO:0000256" key="5">
    <source>
        <dbReference type="SAM" id="Phobius"/>
    </source>
</evidence>
<dbReference type="Pfam" id="PF01124">
    <property type="entry name" value="MAPEG"/>
    <property type="match status" value="1"/>
</dbReference>
<evidence type="ECO:0000256" key="4">
    <source>
        <dbReference type="ARBA" id="ARBA00023136"/>
    </source>
</evidence>
<dbReference type="InterPro" id="IPR050997">
    <property type="entry name" value="MAPEG"/>
</dbReference>
<evidence type="ECO:0000256" key="2">
    <source>
        <dbReference type="ARBA" id="ARBA00022692"/>
    </source>
</evidence>
<keyword evidence="4 5" id="KW-0472">Membrane</keyword>
<dbReference type="EMBL" id="MCGE01000024">
    <property type="protein sequence ID" value="ORZ10480.1"/>
    <property type="molecule type" value="Genomic_DNA"/>
</dbReference>
<proteinExistence type="predicted"/>
<dbReference type="InterPro" id="IPR023352">
    <property type="entry name" value="MAPEG-like_dom_sf"/>
</dbReference>
<dbReference type="STRING" id="90262.A0A1X2I6K4"/>
<comment type="subcellular location">
    <subcellularLocation>
        <location evidence="1">Membrane</location>
        <topology evidence="1">Multi-pass membrane protein</topology>
    </subcellularLocation>
</comment>
<dbReference type="SUPFAM" id="SSF161084">
    <property type="entry name" value="MAPEG domain-like"/>
    <property type="match status" value="1"/>
</dbReference>
<dbReference type="GO" id="GO:0005783">
    <property type="term" value="C:endoplasmic reticulum"/>
    <property type="evidence" value="ECO:0007669"/>
    <property type="project" value="TreeGrafter"/>
</dbReference>
<evidence type="ECO:0000313" key="7">
    <source>
        <dbReference type="Proteomes" id="UP000193560"/>
    </source>
</evidence>
<feature type="transmembrane region" description="Helical" evidence="5">
    <location>
        <begin position="21"/>
        <end position="39"/>
    </location>
</feature>
<protein>
    <recommendedName>
        <fullName evidence="8">Membrane-associated, eicosanoid/glutathione metabolism protein</fullName>
    </recommendedName>
</protein>
<dbReference type="GO" id="GO:0005635">
    <property type="term" value="C:nuclear envelope"/>
    <property type="evidence" value="ECO:0007669"/>
    <property type="project" value="TreeGrafter"/>
</dbReference>
<keyword evidence="2 5" id="KW-0812">Transmembrane</keyword>
<feature type="transmembrane region" description="Helical" evidence="5">
    <location>
        <begin position="66"/>
        <end position="94"/>
    </location>
</feature>
<dbReference type="OrthoDB" id="410651at2759"/>
<keyword evidence="7" id="KW-1185">Reference proteome</keyword>